<keyword evidence="4" id="KW-1185">Reference proteome</keyword>
<dbReference type="Proteomes" id="UP000215914">
    <property type="component" value="Unassembled WGS sequence"/>
</dbReference>
<evidence type="ECO:0000259" key="2">
    <source>
        <dbReference type="PROSITE" id="PS51514"/>
    </source>
</evidence>
<feature type="domain" description="BRX" evidence="2">
    <location>
        <begin position="138"/>
        <end position="177"/>
    </location>
</feature>
<comment type="caution">
    <text evidence="3">The sequence shown here is derived from an EMBL/GenBank/DDBJ whole genome shotgun (WGS) entry which is preliminary data.</text>
</comment>
<dbReference type="PROSITE" id="PS51514">
    <property type="entry name" value="BRX"/>
    <property type="match status" value="1"/>
</dbReference>
<dbReference type="AlphaFoldDB" id="A0A9K3HBD1"/>
<dbReference type="Gramene" id="mRNA:HanXRQr2_Chr13g0600721">
    <property type="protein sequence ID" value="CDS:HanXRQr2_Chr13g0600721.1"/>
    <property type="gene ID" value="HanXRQr2_Chr13g0600721"/>
</dbReference>
<feature type="compositionally biased region" description="Acidic residues" evidence="1">
    <location>
        <begin position="114"/>
        <end position="131"/>
    </location>
</feature>
<reference evidence="3" key="1">
    <citation type="journal article" date="2017" name="Nature">
        <title>The sunflower genome provides insights into oil metabolism, flowering and Asterid evolution.</title>
        <authorList>
            <person name="Badouin H."/>
            <person name="Gouzy J."/>
            <person name="Grassa C.J."/>
            <person name="Murat F."/>
            <person name="Staton S.E."/>
            <person name="Cottret L."/>
            <person name="Lelandais-Briere C."/>
            <person name="Owens G.L."/>
            <person name="Carrere S."/>
            <person name="Mayjonade B."/>
            <person name="Legrand L."/>
            <person name="Gill N."/>
            <person name="Kane N.C."/>
            <person name="Bowers J.E."/>
            <person name="Hubner S."/>
            <person name="Bellec A."/>
            <person name="Berard A."/>
            <person name="Berges H."/>
            <person name="Blanchet N."/>
            <person name="Boniface M.C."/>
            <person name="Brunel D."/>
            <person name="Catrice O."/>
            <person name="Chaidir N."/>
            <person name="Claudel C."/>
            <person name="Donnadieu C."/>
            <person name="Faraut T."/>
            <person name="Fievet G."/>
            <person name="Helmstetter N."/>
            <person name="King M."/>
            <person name="Knapp S.J."/>
            <person name="Lai Z."/>
            <person name="Le Paslier M.C."/>
            <person name="Lippi Y."/>
            <person name="Lorenzon L."/>
            <person name="Mandel J.R."/>
            <person name="Marage G."/>
            <person name="Marchand G."/>
            <person name="Marquand E."/>
            <person name="Bret-Mestries E."/>
            <person name="Morien E."/>
            <person name="Nambeesan S."/>
            <person name="Nguyen T."/>
            <person name="Pegot-Espagnet P."/>
            <person name="Pouilly N."/>
            <person name="Raftis F."/>
            <person name="Sallet E."/>
            <person name="Schiex T."/>
            <person name="Thomas J."/>
            <person name="Vandecasteele C."/>
            <person name="Vares D."/>
            <person name="Vear F."/>
            <person name="Vautrin S."/>
            <person name="Crespi M."/>
            <person name="Mangin B."/>
            <person name="Burke J.M."/>
            <person name="Salse J."/>
            <person name="Munos S."/>
            <person name="Vincourt P."/>
            <person name="Rieseberg L.H."/>
            <person name="Langlade N.B."/>
        </authorList>
    </citation>
    <scope>NUCLEOTIDE SEQUENCE</scope>
    <source>
        <tissue evidence="3">Leaves</tissue>
    </source>
</reference>
<dbReference type="InterPro" id="IPR013591">
    <property type="entry name" value="Brevis_radix_dom"/>
</dbReference>
<evidence type="ECO:0000313" key="3">
    <source>
        <dbReference type="EMBL" id="KAF5774462.1"/>
    </source>
</evidence>
<accession>A0A9K3HBD1</accession>
<feature type="region of interest" description="Disordered" evidence="1">
    <location>
        <begin position="111"/>
        <end position="131"/>
    </location>
</feature>
<organism evidence="3 4">
    <name type="scientific">Helianthus annuus</name>
    <name type="common">Common sunflower</name>
    <dbReference type="NCBI Taxonomy" id="4232"/>
    <lineage>
        <taxon>Eukaryota</taxon>
        <taxon>Viridiplantae</taxon>
        <taxon>Streptophyta</taxon>
        <taxon>Embryophyta</taxon>
        <taxon>Tracheophyta</taxon>
        <taxon>Spermatophyta</taxon>
        <taxon>Magnoliopsida</taxon>
        <taxon>eudicotyledons</taxon>
        <taxon>Gunneridae</taxon>
        <taxon>Pentapetalae</taxon>
        <taxon>asterids</taxon>
        <taxon>campanulids</taxon>
        <taxon>Asterales</taxon>
        <taxon>Asteraceae</taxon>
        <taxon>Asteroideae</taxon>
        <taxon>Heliantheae alliance</taxon>
        <taxon>Heliantheae</taxon>
        <taxon>Helianthus</taxon>
    </lineage>
</organism>
<gene>
    <name evidence="3" type="ORF">HanXRQr2_Chr13g0600721</name>
</gene>
<sequence length="177" mass="19831">MSEVVSSLCWALSFQKRKVSPNQRWITISNAWSLLTLRSSGAAESKEINDNTVINQNIRVTVPAIVTEVVDQREALKGQDQNQSRTSNSRSRGGGSRVELPHLFMLAAAPTQEGENEDSDTSDPEDDSDDNVAEQVDAEWAEQCAPGVFVTLMILRDGTKDIQRVHFRYYFNILFPK</sequence>
<evidence type="ECO:0000313" key="4">
    <source>
        <dbReference type="Proteomes" id="UP000215914"/>
    </source>
</evidence>
<feature type="region of interest" description="Disordered" evidence="1">
    <location>
        <begin position="73"/>
        <end position="97"/>
    </location>
</feature>
<dbReference type="Pfam" id="PF08381">
    <property type="entry name" value="BRX"/>
    <property type="match status" value="1"/>
</dbReference>
<dbReference type="EMBL" id="MNCJ02000328">
    <property type="protein sequence ID" value="KAF5774462.1"/>
    <property type="molecule type" value="Genomic_DNA"/>
</dbReference>
<name>A0A9K3HBD1_HELAN</name>
<reference evidence="3" key="2">
    <citation type="submission" date="2020-06" db="EMBL/GenBank/DDBJ databases">
        <title>Helianthus annuus Genome sequencing and assembly Release 2.</title>
        <authorList>
            <person name="Gouzy J."/>
            <person name="Langlade N."/>
            <person name="Munos S."/>
        </authorList>
    </citation>
    <scope>NUCLEOTIDE SEQUENCE</scope>
    <source>
        <tissue evidence="3">Leaves</tissue>
    </source>
</reference>
<protein>
    <submittedName>
        <fullName evidence="3">Brevis radix (BRX) domain-containing protein</fullName>
    </submittedName>
</protein>
<proteinExistence type="predicted"/>
<evidence type="ECO:0000256" key="1">
    <source>
        <dbReference type="SAM" id="MobiDB-lite"/>
    </source>
</evidence>